<dbReference type="OrthoDB" id="9815829at2"/>
<dbReference type="PANTHER" id="PTHR22916:SF3">
    <property type="entry name" value="UDP-GLCNAC:BETAGAL BETA-1,3-N-ACETYLGLUCOSAMINYLTRANSFERASE-LIKE PROTEIN 1"/>
    <property type="match status" value="1"/>
</dbReference>
<reference evidence="2 3" key="1">
    <citation type="submission" date="2019-08" db="EMBL/GenBank/DDBJ databases">
        <authorList>
            <person name="Shi S."/>
        </authorList>
    </citation>
    <scope>NUCLEOTIDE SEQUENCE [LARGE SCALE GENOMIC DNA]</scope>
    <source>
        <strain evidence="2 3">GY10130</strain>
    </source>
</reference>
<dbReference type="Pfam" id="PF00535">
    <property type="entry name" value="Glycos_transf_2"/>
    <property type="match status" value="1"/>
</dbReference>
<proteinExistence type="predicted"/>
<evidence type="ECO:0000313" key="2">
    <source>
        <dbReference type="EMBL" id="TXK23336.1"/>
    </source>
</evidence>
<comment type="caution">
    <text evidence="2">The sequence shown here is derived from an EMBL/GenBank/DDBJ whole genome shotgun (WGS) entry which is preliminary data.</text>
</comment>
<dbReference type="Gene3D" id="3.90.550.10">
    <property type="entry name" value="Spore Coat Polysaccharide Biosynthesis Protein SpsA, Chain A"/>
    <property type="match status" value="1"/>
</dbReference>
<sequence length="327" mass="37950">MNRIPTSPPAIAPLPEEGPRPLWSVMIPVYNCAHFLHDALQSVLMQGIPEQDMQIEVIDDASTDADVEEIVKRIGKGRIKYYRQPENVGSLRNFETCINRAKGELVHLLHGDDRIRKGYYKKINQLFKQNPGVGAAFCRFSYMDEKGEIDYVQPFEMKQDGVLSNWLIRIAERQRIQYVSIVVRREVYEKLGSFFGITYGEDWEMWVRIAKHYSVAYTPEVLADYRKHDNSISGQKFMNGQYLMDIAHAMQQIQEHLPEVQRKAVMERSRAAFAHYGISVANGIWHATHDKQNVQEHIKHTLVLHHGGIRLYLKILKVYLKMITNRV</sequence>
<evidence type="ECO:0000313" key="3">
    <source>
        <dbReference type="Proteomes" id="UP000321926"/>
    </source>
</evidence>
<gene>
    <name evidence="2" type="ORF">FVR03_22735</name>
</gene>
<dbReference type="Proteomes" id="UP000321926">
    <property type="component" value="Unassembled WGS sequence"/>
</dbReference>
<protein>
    <submittedName>
        <fullName evidence="2">Glycosyltransferase</fullName>
    </submittedName>
</protein>
<dbReference type="EMBL" id="VRTY01000148">
    <property type="protein sequence ID" value="TXK23336.1"/>
    <property type="molecule type" value="Genomic_DNA"/>
</dbReference>
<evidence type="ECO:0000259" key="1">
    <source>
        <dbReference type="Pfam" id="PF00535"/>
    </source>
</evidence>
<organism evidence="2 3">
    <name type="scientific">Pontibacter qinzhouensis</name>
    <dbReference type="NCBI Taxonomy" id="2603253"/>
    <lineage>
        <taxon>Bacteria</taxon>
        <taxon>Pseudomonadati</taxon>
        <taxon>Bacteroidota</taxon>
        <taxon>Cytophagia</taxon>
        <taxon>Cytophagales</taxon>
        <taxon>Hymenobacteraceae</taxon>
        <taxon>Pontibacter</taxon>
    </lineage>
</organism>
<keyword evidence="2" id="KW-0808">Transferase</keyword>
<dbReference type="RefSeq" id="WP_147924077.1">
    <property type="nucleotide sequence ID" value="NZ_VRTY01000148.1"/>
</dbReference>
<accession>A0A5C8IQM0</accession>
<dbReference type="InterPro" id="IPR001173">
    <property type="entry name" value="Glyco_trans_2-like"/>
</dbReference>
<dbReference type="GO" id="GO:0016758">
    <property type="term" value="F:hexosyltransferase activity"/>
    <property type="evidence" value="ECO:0007669"/>
    <property type="project" value="UniProtKB-ARBA"/>
</dbReference>
<feature type="domain" description="Glycosyltransferase 2-like" evidence="1">
    <location>
        <begin position="24"/>
        <end position="164"/>
    </location>
</feature>
<keyword evidence="3" id="KW-1185">Reference proteome</keyword>
<dbReference type="InterPro" id="IPR029044">
    <property type="entry name" value="Nucleotide-diphossugar_trans"/>
</dbReference>
<dbReference type="PANTHER" id="PTHR22916">
    <property type="entry name" value="GLYCOSYLTRANSFERASE"/>
    <property type="match status" value="1"/>
</dbReference>
<name>A0A5C8IQM0_9BACT</name>
<dbReference type="SUPFAM" id="SSF53448">
    <property type="entry name" value="Nucleotide-diphospho-sugar transferases"/>
    <property type="match status" value="1"/>
</dbReference>
<dbReference type="AlphaFoldDB" id="A0A5C8IQM0"/>